<protein>
    <recommendedName>
        <fullName evidence="4">Medium-chain acyl-CoA ligase ACSF2, mitochondrial</fullName>
    </recommendedName>
</protein>
<feature type="domain" description="AMP-dependent synthetase/ligase" evidence="7">
    <location>
        <begin position="6"/>
        <end position="75"/>
    </location>
</feature>
<dbReference type="PANTHER" id="PTHR43201">
    <property type="entry name" value="ACYL-COA SYNTHETASE"/>
    <property type="match status" value="1"/>
</dbReference>
<comment type="catalytic activity">
    <reaction evidence="5">
        <text>octanoate + ATP + CoA = octanoyl-CoA + AMP + diphosphate</text>
        <dbReference type="Rhea" id="RHEA:33631"/>
        <dbReference type="ChEBI" id="CHEBI:25646"/>
        <dbReference type="ChEBI" id="CHEBI:30616"/>
        <dbReference type="ChEBI" id="CHEBI:33019"/>
        <dbReference type="ChEBI" id="CHEBI:57287"/>
        <dbReference type="ChEBI" id="CHEBI:57386"/>
        <dbReference type="ChEBI" id="CHEBI:456215"/>
    </reaction>
</comment>
<sequence>MAIRGIFIGYGCTELSPCAFSNHPKDSLERRTRTVGYALPHTEAKIVNPSTGEVVPVGQPGEVMVRGYCVMKGYWGDEDKTKECITEDGWYQTGDSGSMDAYGYLQIKGRIKDIIIRGGENVYPAEIEKVLYTHPKVKEAQVVGVEDFRMGEEICVFIRLGDGQECSAGEIRDYCREKVSVPSLLCLSHTHTLTGCLCFQMARFKIPRYVLFVDGFPISSSGKVR</sequence>
<evidence type="ECO:0000256" key="4">
    <source>
        <dbReference type="ARBA" id="ARBA00039638"/>
    </source>
</evidence>
<evidence type="ECO:0000259" key="7">
    <source>
        <dbReference type="Pfam" id="PF00501"/>
    </source>
</evidence>
<feature type="non-terminal residue" evidence="9">
    <location>
        <position position="1"/>
    </location>
</feature>
<dbReference type="Pfam" id="PF00501">
    <property type="entry name" value="AMP-binding"/>
    <property type="match status" value="1"/>
</dbReference>
<keyword evidence="2" id="KW-0436">Ligase</keyword>
<dbReference type="Gene3D" id="3.30.300.30">
    <property type="match status" value="1"/>
</dbReference>
<gene>
    <name evidence="9" type="ORF">GSTENG00022275001</name>
</gene>
<dbReference type="InterPro" id="IPR000873">
    <property type="entry name" value="AMP-dep_synth/lig_dom"/>
</dbReference>
<dbReference type="InterPro" id="IPR025110">
    <property type="entry name" value="AMP-bd_C"/>
</dbReference>
<dbReference type="Pfam" id="PF13193">
    <property type="entry name" value="AMP-binding_C"/>
    <property type="match status" value="1"/>
</dbReference>
<accession>Q4S8M6</accession>
<proteinExistence type="inferred from homology"/>
<comment type="similarity">
    <text evidence="1">Belongs to the ATP-dependent AMP-binding enzyme family.</text>
</comment>
<evidence type="ECO:0000256" key="2">
    <source>
        <dbReference type="ARBA" id="ARBA00022598"/>
    </source>
</evidence>
<evidence type="ECO:0000256" key="1">
    <source>
        <dbReference type="ARBA" id="ARBA00006432"/>
    </source>
</evidence>
<dbReference type="EMBL" id="CAAE01014705">
    <property type="protein sequence ID" value="CAG03006.1"/>
    <property type="molecule type" value="Genomic_DNA"/>
</dbReference>
<evidence type="ECO:0000313" key="9">
    <source>
        <dbReference type="EMBL" id="CAG03006.1"/>
    </source>
</evidence>
<dbReference type="OrthoDB" id="10253115at2759"/>
<comment type="catalytic activity">
    <reaction evidence="6">
        <text>a medium-chain fatty acid + ATP + CoA = a medium-chain fatty acyl-CoA + AMP + diphosphate</text>
        <dbReference type="Rhea" id="RHEA:48340"/>
        <dbReference type="ChEBI" id="CHEBI:30616"/>
        <dbReference type="ChEBI" id="CHEBI:33019"/>
        <dbReference type="ChEBI" id="CHEBI:57287"/>
        <dbReference type="ChEBI" id="CHEBI:59558"/>
        <dbReference type="ChEBI" id="CHEBI:90546"/>
        <dbReference type="ChEBI" id="CHEBI:456215"/>
        <dbReference type="EC" id="6.2.1.2"/>
    </reaction>
</comment>
<organism evidence="9">
    <name type="scientific">Tetraodon nigroviridis</name>
    <name type="common">Spotted green pufferfish</name>
    <name type="synonym">Chelonodon nigroviridis</name>
    <dbReference type="NCBI Taxonomy" id="99883"/>
    <lineage>
        <taxon>Eukaryota</taxon>
        <taxon>Metazoa</taxon>
        <taxon>Chordata</taxon>
        <taxon>Craniata</taxon>
        <taxon>Vertebrata</taxon>
        <taxon>Euteleostomi</taxon>
        <taxon>Actinopterygii</taxon>
        <taxon>Neopterygii</taxon>
        <taxon>Teleostei</taxon>
        <taxon>Neoteleostei</taxon>
        <taxon>Acanthomorphata</taxon>
        <taxon>Eupercaria</taxon>
        <taxon>Tetraodontiformes</taxon>
        <taxon>Tetradontoidea</taxon>
        <taxon>Tetraodontidae</taxon>
        <taxon>Tetraodon</taxon>
    </lineage>
</organism>
<reference evidence="9" key="1">
    <citation type="journal article" date="2004" name="Nature">
        <title>Genome duplication in the teleost fish Tetraodon nigroviridis reveals the early vertebrate proto-karyotype.</title>
        <authorList>
            <person name="Jaillon O."/>
            <person name="Aury J.-M."/>
            <person name="Brunet F."/>
            <person name="Petit J.-L."/>
            <person name="Stange-Thomann N."/>
            <person name="Mauceli E."/>
            <person name="Bouneau L."/>
            <person name="Fischer C."/>
            <person name="Ozouf-Costaz C."/>
            <person name="Bernot A."/>
            <person name="Nicaud S."/>
            <person name="Jaffe D."/>
            <person name="Fisher S."/>
            <person name="Lutfalla G."/>
            <person name="Dossat C."/>
            <person name="Segurens B."/>
            <person name="Dasilva C."/>
            <person name="Salanoubat M."/>
            <person name="Levy M."/>
            <person name="Boudet N."/>
            <person name="Castellano S."/>
            <person name="Anthouard V."/>
            <person name="Jubin C."/>
            <person name="Castelli V."/>
            <person name="Katinka M."/>
            <person name="Vacherie B."/>
            <person name="Biemont C."/>
            <person name="Skalli Z."/>
            <person name="Cattolico L."/>
            <person name="Poulain J."/>
            <person name="De Berardinis V."/>
            <person name="Cruaud C."/>
            <person name="Duprat S."/>
            <person name="Brottier P."/>
            <person name="Coutanceau J.-P."/>
            <person name="Gouzy J."/>
            <person name="Parra G."/>
            <person name="Lardier G."/>
            <person name="Chapple C."/>
            <person name="McKernan K.J."/>
            <person name="McEwan P."/>
            <person name="Bosak S."/>
            <person name="Kellis M."/>
            <person name="Volff J.-N."/>
            <person name="Guigo R."/>
            <person name="Zody M.C."/>
            <person name="Mesirov J."/>
            <person name="Lindblad-Toh K."/>
            <person name="Birren B."/>
            <person name="Nusbaum C."/>
            <person name="Kahn D."/>
            <person name="Robinson-Rechavi M."/>
            <person name="Laudet V."/>
            <person name="Schachter V."/>
            <person name="Quetier F."/>
            <person name="Saurin W."/>
            <person name="Scarpelli C."/>
            <person name="Wincker P."/>
            <person name="Lander E.S."/>
            <person name="Weissenbach J."/>
            <person name="Roest Crollius H."/>
        </authorList>
    </citation>
    <scope>NUCLEOTIDE SEQUENCE [LARGE SCALE GENOMIC DNA]</scope>
</reference>
<feature type="domain" description="AMP-binding enzyme C-terminal" evidence="8">
    <location>
        <begin position="126"/>
        <end position="223"/>
    </location>
</feature>
<dbReference type="InterPro" id="IPR045851">
    <property type="entry name" value="AMP-bd_C_sf"/>
</dbReference>
<comment type="function">
    <text evidence="3">Acyl-CoA synthases catalyze the initial reaction in fatty acid metabolism, by forming a thioester with CoA. Has some preference toward medium-chain substrates. Plays a role in adipocyte differentiation.</text>
</comment>
<dbReference type="SUPFAM" id="SSF56801">
    <property type="entry name" value="Acetyl-CoA synthetase-like"/>
    <property type="match status" value="1"/>
</dbReference>
<evidence type="ECO:0000259" key="8">
    <source>
        <dbReference type="Pfam" id="PF13193"/>
    </source>
</evidence>
<dbReference type="AlphaFoldDB" id="Q4S8M6"/>
<evidence type="ECO:0000256" key="5">
    <source>
        <dbReference type="ARBA" id="ARBA00047319"/>
    </source>
</evidence>
<comment type="caution">
    <text evidence="9">The sequence shown here is derived from an EMBL/GenBank/DDBJ whole genome shotgun (WGS) entry which is preliminary data.</text>
</comment>
<dbReference type="GO" id="GO:0006631">
    <property type="term" value="P:fatty acid metabolic process"/>
    <property type="evidence" value="ECO:0007669"/>
    <property type="project" value="TreeGrafter"/>
</dbReference>
<name>Q4S8M6_TETNG</name>
<evidence type="ECO:0000256" key="6">
    <source>
        <dbReference type="ARBA" id="ARBA00048277"/>
    </source>
</evidence>
<dbReference type="KEGG" id="tng:GSTEN00022275G001"/>
<evidence type="ECO:0000256" key="3">
    <source>
        <dbReference type="ARBA" id="ARBA00037247"/>
    </source>
</evidence>
<dbReference type="GO" id="GO:0031956">
    <property type="term" value="F:medium-chain fatty acid-CoA ligase activity"/>
    <property type="evidence" value="ECO:0007669"/>
    <property type="project" value="UniProtKB-EC"/>
</dbReference>
<dbReference type="PANTHER" id="PTHR43201:SF5">
    <property type="entry name" value="MEDIUM-CHAIN ACYL-COA LIGASE ACSF2, MITOCHONDRIAL"/>
    <property type="match status" value="1"/>
</dbReference>
<reference evidence="9" key="2">
    <citation type="submission" date="2004-02" db="EMBL/GenBank/DDBJ databases">
        <authorList>
            <consortium name="Genoscope"/>
            <consortium name="Whitehead Institute Centre for Genome Research"/>
        </authorList>
    </citation>
    <scope>NUCLEOTIDE SEQUENCE</scope>
</reference>
<dbReference type="InterPro" id="IPR042099">
    <property type="entry name" value="ANL_N_sf"/>
</dbReference>
<dbReference type="Gene3D" id="3.40.50.12780">
    <property type="entry name" value="N-terminal domain of ligase-like"/>
    <property type="match status" value="1"/>
</dbReference>